<dbReference type="Proteomes" id="UP000078103">
    <property type="component" value="Unassembled WGS sequence"/>
</dbReference>
<evidence type="ECO:0000313" key="2">
    <source>
        <dbReference type="EMBL" id="OAM23515.1"/>
    </source>
</evidence>
<accession>A0A1A9RS85</accession>
<sequence length="116" mass="12996">MNQLGLNWEFVEQHYPDYHRSDVICLSNDMAACFEFAELDADALVTEDTVATLKAQASYSEPSVYQVCAFDDYVGSGMTFGQAAQETDDYCLAVAIHHCTEPLPEQYRLWADNVLG</sequence>
<dbReference type="Proteomes" id="UP000077589">
    <property type="component" value="Unassembled WGS sequence"/>
</dbReference>
<organism evidence="2 4">
    <name type="scientific">Eikenella corrodens</name>
    <dbReference type="NCBI Taxonomy" id="539"/>
    <lineage>
        <taxon>Bacteria</taxon>
        <taxon>Pseudomonadati</taxon>
        <taxon>Pseudomonadota</taxon>
        <taxon>Betaproteobacteria</taxon>
        <taxon>Neisseriales</taxon>
        <taxon>Neisseriaceae</taxon>
        <taxon>Eikenella</taxon>
    </lineage>
</organism>
<evidence type="ECO:0000313" key="1">
    <source>
        <dbReference type="EMBL" id="OAM19809.1"/>
    </source>
</evidence>
<name>A0A1A9RS85_EIKCO</name>
<proteinExistence type="predicted"/>
<dbReference type="EMBL" id="LXSH01000012">
    <property type="protein sequence ID" value="OAM23515.1"/>
    <property type="molecule type" value="Genomic_DNA"/>
</dbReference>
<dbReference type="EMBL" id="LXSG01000028">
    <property type="protein sequence ID" value="OAM19809.1"/>
    <property type="molecule type" value="Genomic_DNA"/>
</dbReference>
<reference evidence="2" key="2">
    <citation type="submission" date="2016-05" db="EMBL/GenBank/DDBJ databases">
        <authorList>
            <person name="Lavstsen T."/>
            <person name="Jespersen J.S."/>
        </authorList>
    </citation>
    <scope>NUCLEOTIDE SEQUENCE</scope>
    <source>
        <strain evidence="1">NML04-0072</strain>
        <strain evidence="2">NML120819</strain>
    </source>
</reference>
<dbReference type="OrthoDB" id="8612125at2"/>
<gene>
    <name evidence="2" type="ORF">A7P89_03045</name>
    <name evidence="1" type="ORF">A7P90_04915</name>
</gene>
<comment type="caution">
    <text evidence="2">The sequence shown here is derived from an EMBL/GenBank/DDBJ whole genome shotgun (WGS) entry which is preliminary data.</text>
</comment>
<dbReference type="RefSeq" id="WP_064087643.1">
    <property type="nucleotide sequence ID" value="NZ_LXSG01000028.1"/>
</dbReference>
<protein>
    <submittedName>
        <fullName evidence="2">Uncharacterized protein</fullName>
    </submittedName>
</protein>
<evidence type="ECO:0000313" key="4">
    <source>
        <dbReference type="Proteomes" id="UP000078103"/>
    </source>
</evidence>
<evidence type="ECO:0000313" key="3">
    <source>
        <dbReference type="Proteomes" id="UP000077589"/>
    </source>
</evidence>
<dbReference type="AlphaFoldDB" id="A0A1A9RS85"/>
<reference evidence="3 4" key="1">
    <citation type="submission" date="2016-05" db="EMBL/GenBank/DDBJ databases">
        <title>Draft genome of Corynebacterium afermentans subsp. afermentans LCDC 88199T.</title>
        <authorList>
            <person name="Bernier A.-M."/>
            <person name="Bernard K."/>
        </authorList>
    </citation>
    <scope>NUCLEOTIDE SEQUENCE [LARGE SCALE GENOMIC DNA]</scope>
    <source>
        <strain evidence="3">NML04-0072</strain>
        <strain evidence="4">NML120819</strain>
    </source>
</reference>